<evidence type="ECO:0000313" key="2">
    <source>
        <dbReference type="EMBL" id="KAE9090120.1"/>
    </source>
</evidence>
<name>A0A6G0KJW0_9STRA</name>
<sequence length="179" mass="20116">MRDLMAQEEHKIRNAEEDDWTPENAFEADVGDFWLIHMRTKLGVVVRARIEVNSNETAEGGVCVESTNVAHPLAKRSVTRGLLGEYGRGFAGQDTSGNDETAESLQRLRPRARRHRDLRSWPDTRRSSPRRCTAAATATATAPRIATGPAAIPPTHKDGENSRQLPSELRRHRRLKKYP</sequence>
<evidence type="ECO:0000313" key="3">
    <source>
        <dbReference type="Proteomes" id="UP000488956"/>
    </source>
</evidence>
<feature type="region of interest" description="Disordered" evidence="1">
    <location>
        <begin position="88"/>
        <end position="179"/>
    </location>
</feature>
<feature type="compositionally biased region" description="Low complexity" evidence="1">
    <location>
        <begin position="130"/>
        <end position="154"/>
    </location>
</feature>
<proteinExistence type="predicted"/>
<feature type="compositionally biased region" description="Basic residues" evidence="1">
    <location>
        <begin position="108"/>
        <end position="117"/>
    </location>
</feature>
<gene>
    <name evidence="2" type="ORF">PF010_g18715</name>
</gene>
<accession>A0A6G0KJW0</accession>
<feature type="compositionally biased region" description="Basic residues" evidence="1">
    <location>
        <begin position="170"/>
        <end position="179"/>
    </location>
</feature>
<dbReference type="EMBL" id="QXFX01001447">
    <property type="protein sequence ID" value="KAE9090120.1"/>
    <property type="molecule type" value="Genomic_DNA"/>
</dbReference>
<reference evidence="2 3" key="1">
    <citation type="submission" date="2018-09" db="EMBL/GenBank/DDBJ databases">
        <title>Genomic investigation of the strawberry pathogen Phytophthora fragariae indicates pathogenicity is determined by transcriptional variation in three key races.</title>
        <authorList>
            <person name="Adams T.M."/>
            <person name="Armitage A.D."/>
            <person name="Sobczyk M.K."/>
            <person name="Bates H.J."/>
            <person name="Dunwell J.M."/>
            <person name="Nellist C.F."/>
            <person name="Harrison R.J."/>
        </authorList>
    </citation>
    <scope>NUCLEOTIDE SEQUENCE [LARGE SCALE GENOMIC DNA]</scope>
    <source>
        <strain evidence="2 3">ONT-3</strain>
    </source>
</reference>
<organism evidence="2 3">
    <name type="scientific">Phytophthora fragariae</name>
    <dbReference type="NCBI Taxonomy" id="53985"/>
    <lineage>
        <taxon>Eukaryota</taxon>
        <taxon>Sar</taxon>
        <taxon>Stramenopiles</taxon>
        <taxon>Oomycota</taxon>
        <taxon>Peronosporomycetes</taxon>
        <taxon>Peronosporales</taxon>
        <taxon>Peronosporaceae</taxon>
        <taxon>Phytophthora</taxon>
    </lineage>
</organism>
<evidence type="ECO:0000256" key="1">
    <source>
        <dbReference type="SAM" id="MobiDB-lite"/>
    </source>
</evidence>
<comment type="caution">
    <text evidence="2">The sequence shown here is derived from an EMBL/GenBank/DDBJ whole genome shotgun (WGS) entry which is preliminary data.</text>
</comment>
<dbReference type="AlphaFoldDB" id="A0A6G0KJW0"/>
<protein>
    <submittedName>
        <fullName evidence="2">Uncharacterized protein</fullName>
    </submittedName>
</protein>
<dbReference type="Proteomes" id="UP000488956">
    <property type="component" value="Unassembled WGS sequence"/>
</dbReference>